<accession>A0ABP9SRC3</accession>
<dbReference type="Pfam" id="PF20102">
    <property type="entry name" value="DUF6492"/>
    <property type="match status" value="1"/>
</dbReference>
<gene>
    <name evidence="1" type="ORF">GCM10023322_76340</name>
</gene>
<evidence type="ECO:0000313" key="2">
    <source>
        <dbReference type="Proteomes" id="UP001501570"/>
    </source>
</evidence>
<reference evidence="2" key="1">
    <citation type="journal article" date="2019" name="Int. J. Syst. Evol. Microbiol.">
        <title>The Global Catalogue of Microorganisms (GCM) 10K type strain sequencing project: providing services to taxonomists for standard genome sequencing and annotation.</title>
        <authorList>
            <consortium name="The Broad Institute Genomics Platform"/>
            <consortium name="The Broad Institute Genome Sequencing Center for Infectious Disease"/>
            <person name="Wu L."/>
            <person name="Ma J."/>
        </authorList>
    </citation>
    <scope>NUCLEOTIDE SEQUENCE [LARGE SCALE GENOMIC DNA]</scope>
    <source>
        <strain evidence="2">JCM 18304</strain>
    </source>
</reference>
<evidence type="ECO:0000313" key="1">
    <source>
        <dbReference type="EMBL" id="GAA5199834.1"/>
    </source>
</evidence>
<dbReference type="EMBL" id="BAABJQ010000040">
    <property type="protein sequence ID" value="GAA5199834.1"/>
    <property type="molecule type" value="Genomic_DNA"/>
</dbReference>
<protein>
    <submittedName>
        <fullName evidence="1">DUF6492 family protein</fullName>
    </submittedName>
</protein>
<name>A0ABP9SRC3_9ACTN</name>
<organism evidence="1 2">
    <name type="scientific">Rugosimonospora acidiphila</name>
    <dbReference type="NCBI Taxonomy" id="556531"/>
    <lineage>
        <taxon>Bacteria</taxon>
        <taxon>Bacillati</taxon>
        <taxon>Actinomycetota</taxon>
        <taxon>Actinomycetes</taxon>
        <taxon>Micromonosporales</taxon>
        <taxon>Micromonosporaceae</taxon>
        <taxon>Rugosimonospora</taxon>
    </lineage>
</organism>
<keyword evidence="2" id="KW-1185">Reference proteome</keyword>
<dbReference type="Proteomes" id="UP001501570">
    <property type="component" value="Unassembled WGS sequence"/>
</dbReference>
<dbReference type="RefSeq" id="WP_345638156.1">
    <property type="nucleotide sequence ID" value="NZ_BAABJQ010000040.1"/>
</dbReference>
<proteinExistence type="predicted"/>
<comment type="caution">
    <text evidence="1">The sequence shown here is derived from an EMBL/GenBank/DDBJ whole genome shotgun (WGS) entry which is preliminary data.</text>
</comment>
<dbReference type="InterPro" id="IPR045499">
    <property type="entry name" value="DUF6492"/>
</dbReference>
<sequence length="293" mass="32775">MSELAVITPSFRGDAEIFADLHRSVLEFTPDDTVHHVFVPESDKPLFSRYEGPRCRIFTSAELMPRRYVRIGKGDSYVNARRPWPPVRGWITQQAIKIAAAGRLDADVVLVADSDVVLVRPVNARRFESGGQRLLYREDNGVNAGMERHLIWHRVARELFGLPAAPPPPLPDYVSSFNFWEPAVVRAMQQRIQETTGRDWLDAFTAQLHISEFMMYGIFVDEVLSAGGPRPAADNAVCHNTWQTTPMGHDEAIAFADRLGPDAVAMMISAKSHTPLDIRRSAIQRCATIVKSG</sequence>